<dbReference type="EMBL" id="RDQH01000328">
    <property type="protein sequence ID" value="RXI06774.1"/>
    <property type="molecule type" value="Genomic_DNA"/>
</dbReference>
<accession>A0A498KK14</accession>
<gene>
    <name evidence="1" type="ORF">DVH24_025910</name>
</gene>
<dbReference type="Proteomes" id="UP000290289">
    <property type="component" value="Chromosome 2"/>
</dbReference>
<evidence type="ECO:0000313" key="2">
    <source>
        <dbReference type="Proteomes" id="UP000290289"/>
    </source>
</evidence>
<keyword evidence="2" id="KW-1185">Reference proteome</keyword>
<protein>
    <submittedName>
        <fullName evidence="1">Uncharacterized protein</fullName>
    </submittedName>
</protein>
<reference evidence="1 2" key="1">
    <citation type="submission" date="2018-10" db="EMBL/GenBank/DDBJ databases">
        <title>A high-quality apple genome assembly.</title>
        <authorList>
            <person name="Hu J."/>
        </authorList>
    </citation>
    <scope>NUCLEOTIDE SEQUENCE [LARGE SCALE GENOMIC DNA]</scope>
    <source>
        <strain evidence="2">cv. HFTH1</strain>
        <tissue evidence="1">Young leaf</tissue>
    </source>
</reference>
<proteinExistence type="predicted"/>
<comment type="caution">
    <text evidence="1">The sequence shown here is derived from an EMBL/GenBank/DDBJ whole genome shotgun (WGS) entry which is preliminary data.</text>
</comment>
<sequence length="130" mass="14381">MNSLNFGVLIKPEASKLPKGLHDIVHFRPQPRLHGFVSRNLHENFPMGHPSLDCSRANSFNFGVPMEPEASELLKSLVLDRDGNIHIRLTGSTPLGNVGFYNPPSLGARRPRWHTSGQGLAMIQNCHIPA</sequence>
<organism evidence="1 2">
    <name type="scientific">Malus domestica</name>
    <name type="common">Apple</name>
    <name type="synonym">Pyrus malus</name>
    <dbReference type="NCBI Taxonomy" id="3750"/>
    <lineage>
        <taxon>Eukaryota</taxon>
        <taxon>Viridiplantae</taxon>
        <taxon>Streptophyta</taxon>
        <taxon>Embryophyta</taxon>
        <taxon>Tracheophyta</taxon>
        <taxon>Spermatophyta</taxon>
        <taxon>Magnoliopsida</taxon>
        <taxon>eudicotyledons</taxon>
        <taxon>Gunneridae</taxon>
        <taxon>Pentapetalae</taxon>
        <taxon>rosids</taxon>
        <taxon>fabids</taxon>
        <taxon>Rosales</taxon>
        <taxon>Rosaceae</taxon>
        <taxon>Amygdaloideae</taxon>
        <taxon>Maleae</taxon>
        <taxon>Malus</taxon>
    </lineage>
</organism>
<name>A0A498KK14_MALDO</name>
<evidence type="ECO:0000313" key="1">
    <source>
        <dbReference type="EMBL" id="RXI06774.1"/>
    </source>
</evidence>
<dbReference type="AlphaFoldDB" id="A0A498KK14"/>